<name>A0A8K0CB64_IGNLU</name>
<dbReference type="InterPro" id="IPR036397">
    <property type="entry name" value="RNaseH_sf"/>
</dbReference>
<comment type="caution">
    <text evidence="2">The sequence shown here is derived from an EMBL/GenBank/DDBJ whole genome shotgun (WGS) entry which is preliminary data.</text>
</comment>
<dbReference type="InterPro" id="IPR050863">
    <property type="entry name" value="CenT-Element_Derived"/>
</dbReference>
<proteinExistence type="predicted"/>
<evidence type="ECO:0000259" key="1">
    <source>
        <dbReference type="Pfam" id="PF03184"/>
    </source>
</evidence>
<reference evidence="2" key="1">
    <citation type="submission" date="2019-08" db="EMBL/GenBank/DDBJ databases">
        <title>The genome of the North American firefly Photinus pyralis.</title>
        <authorList>
            <consortium name="Photinus pyralis genome working group"/>
            <person name="Fallon T.R."/>
            <person name="Sander Lower S.E."/>
            <person name="Weng J.-K."/>
        </authorList>
    </citation>
    <scope>NUCLEOTIDE SEQUENCE</scope>
    <source>
        <strain evidence="2">TRF0915ILg1</strain>
        <tissue evidence="2">Whole body</tissue>
    </source>
</reference>
<dbReference type="Proteomes" id="UP000801492">
    <property type="component" value="Unassembled WGS sequence"/>
</dbReference>
<organism evidence="2 3">
    <name type="scientific">Ignelater luminosus</name>
    <name type="common">Cucubano</name>
    <name type="synonym">Pyrophorus luminosus</name>
    <dbReference type="NCBI Taxonomy" id="2038154"/>
    <lineage>
        <taxon>Eukaryota</taxon>
        <taxon>Metazoa</taxon>
        <taxon>Ecdysozoa</taxon>
        <taxon>Arthropoda</taxon>
        <taxon>Hexapoda</taxon>
        <taxon>Insecta</taxon>
        <taxon>Pterygota</taxon>
        <taxon>Neoptera</taxon>
        <taxon>Endopterygota</taxon>
        <taxon>Coleoptera</taxon>
        <taxon>Polyphaga</taxon>
        <taxon>Elateriformia</taxon>
        <taxon>Elateroidea</taxon>
        <taxon>Elateridae</taxon>
        <taxon>Agrypninae</taxon>
        <taxon>Pyrophorini</taxon>
        <taxon>Ignelater</taxon>
    </lineage>
</organism>
<dbReference type="EMBL" id="VTPC01090656">
    <property type="protein sequence ID" value="KAF2882062.1"/>
    <property type="molecule type" value="Genomic_DNA"/>
</dbReference>
<dbReference type="PANTHER" id="PTHR19303:SF71">
    <property type="entry name" value="ZINC FINGER PHD-TYPE DOMAIN-CONTAINING PROTEIN"/>
    <property type="match status" value="1"/>
</dbReference>
<dbReference type="Pfam" id="PF03184">
    <property type="entry name" value="DDE_1"/>
    <property type="match status" value="1"/>
</dbReference>
<evidence type="ECO:0000313" key="2">
    <source>
        <dbReference type="EMBL" id="KAF2882062.1"/>
    </source>
</evidence>
<feature type="domain" description="DDE-1" evidence="1">
    <location>
        <begin position="152"/>
        <end position="234"/>
    </location>
</feature>
<dbReference type="AlphaFoldDB" id="A0A8K0CB64"/>
<gene>
    <name evidence="2" type="ORF">ILUMI_24110</name>
</gene>
<dbReference type="InterPro" id="IPR004875">
    <property type="entry name" value="DDE_SF_endonuclease_dom"/>
</dbReference>
<dbReference type="GO" id="GO:0003677">
    <property type="term" value="F:DNA binding"/>
    <property type="evidence" value="ECO:0007669"/>
    <property type="project" value="TreeGrafter"/>
</dbReference>
<keyword evidence="3" id="KW-1185">Reference proteome</keyword>
<dbReference type="Gene3D" id="3.30.420.10">
    <property type="entry name" value="Ribonuclease H-like superfamily/Ribonuclease H"/>
    <property type="match status" value="1"/>
</dbReference>
<protein>
    <recommendedName>
        <fullName evidence="1">DDE-1 domain-containing protein</fullName>
    </recommendedName>
</protein>
<dbReference type="GO" id="GO:0005634">
    <property type="term" value="C:nucleus"/>
    <property type="evidence" value="ECO:0007669"/>
    <property type="project" value="TreeGrafter"/>
</dbReference>
<accession>A0A8K0CB64</accession>
<dbReference type="PANTHER" id="PTHR19303">
    <property type="entry name" value="TRANSPOSON"/>
    <property type="match status" value="1"/>
</dbReference>
<sequence length="240" mass="27321">MTKLAFQYAKANNVKYPAKWDENESAGRQCYRTFRLTYRNRISLKKPRGRMACLSKPNVKMFFKELAETYSRQPLQPQNVWNLDETGCSTVHKPVRVIGDIKAKHIGAATSGERGINVSMIAWVSAAGMFVPPTIIFPRVHYKEHTRNIGMASSTGWSNAELFVKYLEHFIYIVKPSPGYEVLLVMDNHVSHLSLEATNLAKENGIIILTFPPHTSHKLQPLDRTVFDPFKSYCNKACKD</sequence>
<dbReference type="OrthoDB" id="7489787at2759"/>
<evidence type="ECO:0000313" key="3">
    <source>
        <dbReference type="Proteomes" id="UP000801492"/>
    </source>
</evidence>